<sequence>MKKKNPTRPSKNVISSDISLLQWAVVAAVTLFLFIFPFQVALFNGMTFDYEGPLFGFMIFSSITLLILGIRLFKTWRFDDYRFILSLGALSIPFMYMLSSINAVSAHNAKLMMQLEFVVAAFFIIGLYVAENKRHMRVIELAIQLSGYVVVLYGLMNLFGQAFFVNALWLADNGYRLTSIFQYSNSYAAFLTALFLAGLFSAIHTKHWYWRAAHSFMLVPIWLSLMLTYSRAALVFIPFLILIILPFLRIGKQILYLIYMVLAIVSSFAILSKIAATADQIAKLLDPASNQGKTLSFWNHLPLSGWSLVLGISVLLAAIITFMHSRLSQWLDNATTRLGEKKWSYVAVPALFIVVGVLAAALVFTSSGVRSLLPASIADRIESINLEQHSVLERETFYKDAFKLAADYPILGAGGGAWGEIYEKYQNNPYSSKQTHSYYLQTLVEIGWLGLIVLLGFLAAVYYLFIRAYIKNPEQRGSQLVFFIISLSILVHSSVDFDMSYMYLSALVFLGLGAMLAPYNIIIPRFTAYNHLKWRLAFPAAISLMALVLFFWVYREYDANVNYNHALEMAIVEKKPLDQILPSLDKAIKISPDHPDYTLRKLDWMKQAYNSTQDVKYRQEQEKLITQLKHYAPYNRLLFVEEYQYYKNVGKSDIVLSTIDEALTTFPWDMNFYEAGIMEYYLFGDKEKTINSKDTDIKWNHSLELYKEVLNRIEYLKSLPTGQLQGREFKVTPTMRLAIGQIYYNRQMYHDVIELLKEDINGDFANSTIRSEVHTYLDALQAIGQKDEALSNKLAEAEKKAQEELEKINK</sequence>
<evidence type="ECO:0000256" key="1">
    <source>
        <dbReference type="ARBA" id="ARBA00004141"/>
    </source>
</evidence>
<evidence type="ECO:0000256" key="6">
    <source>
        <dbReference type="SAM" id="Phobius"/>
    </source>
</evidence>
<proteinExistence type="predicted"/>
<dbReference type="Proteomes" id="UP001596047">
    <property type="component" value="Unassembled WGS sequence"/>
</dbReference>
<evidence type="ECO:0000256" key="2">
    <source>
        <dbReference type="ARBA" id="ARBA00022692"/>
    </source>
</evidence>
<feature type="transmembrane region" description="Helical" evidence="6">
    <location>
        <begin position="142"/>
        <end position="164"/>
    </location>
</feature>
<evidence type="ECO:0000313" key="8">
    <source>
        <dbReference type="EMBL" id="MFC5649804.1"/>
    </source>
</evidence>
<keyword evidence="8" id="KW-0436">Ligase</keyword>
<feature type="transmembrane region" description="Helical" evidence="6">
    <location>
        <begin position="85"/>
        <end position="105"/>
    </location>
</feature>
<feature type="transmembrane region" description="Helical" evidence="6">
    <location>
        <begin position="255"/>
        <end position="276"/>
    </location>
</feature>
<dbReference type="EMBL" id="JBHSOW010000041">
    <property type="protein sequence ID" value="MFC5649804.1"/>
    <property type="molecule type" value="Genomic_DNA"/>
</dbReference>
<feature type="transmembrane region" description="Helical" evidence="6">
    <location>
        <begin position="184"/>
        <end position="203"/>
    </location>
</feature>
<dbReference type="InterPro" id="IPR051533">
    <property type="entry name" value="WaaL-like"/>
</dbReference>
<evidence type="ECO:0000256" key="4">
    <source>
        <dbReference type="ARBA" id="ARBA00023136"/>
    </source>
</evidence>
<protein>
    <submittedName>
        <fullName evidence="8">O-antigen ligase family protein</fullName>
    </submittedName>
</protein>
<feature type="transmembrane region" description="Helical" evidence="6">
    <location>
        <begin position="20"/>
        <end position="42"/>
    </location>
</feature>
<dbReference type="GO" id="GO:0016874">
    <property type="term" value="F:ligase activity"/>
    <property type="evidence" value="ECO:0007669"/>
    <property type="project" value="UniProtKB-KW"/>
</dbReference>
<comment type="caution">
    <text evidence="8">The sequence shown here is derived from an EMBL/GenBank/DDBJ whole genome shotgun (WGS) entry which is preliminary data.</text>
</comment>
<feature type="transmembrane region" description="Helical" evidence="6">
    <location>
        <begin position="208"/>
        <end position="225"/>
    </location>
</feature>
<keyword evidence="3 6" id="KW-1133">Transmembrane helix</keyword>
<evidence type="ECO:0000256" key="5">
    <source>
        <dbReference type="SAM" id="Coils"/>
    </source>
</evidence>
<keyword evidence="9" id="KW-1185">Reference proteome</keyword>
<name>A0ABW0VYK0_9BACL</name>
<feature type="domain" description="O-antigen ligase-related" evidence="7">
    <location>
        <begin position="312"/>
        <end position="455"/>
    </location>
</feature>
<evidence type="ECO:0000259" key="7">
    <source>
        <dbReference type="Pfam" id="PF04932"/>
    </source>
</evidence>
<keyword evidence="2 6" id="KW-0812">Transmembrane</keyword>
<feature type="transmembrane region" description="Helical" evidence="6">
    <location>
        <begin position="111"/>
        <end position="130"/>
    </location>
</feature>
<comment type="subcellular location">
    <subcellularLocation>
        <location evidence="1">Membrane</location>
        <topology evidence="1">Multi-pass membrane protein</topology>
    </subcellularLocation>
</comment>
<dbReference type="PANTHER" id="PTHR37422:SF13">
    <property type="entry name" value="LIPOPOLYSACCHARIDE BIOSYNTHESIS PROTEIN PA4999-RELATED"/>
    <property type="match status" value="1"/>
</dbReference>
<dbReference type="PANTHER" id="PTHR37422">
    <property type="entry name" value="TEICHURONIC ACID BIOSYNTHESIS PROTEIN TUAE"/>
    <property type="match status" value="1"/>
</dbReference>
<accession>A0ABW0VYK0</accession>
<feature type="transmembrane region" description="Helical" evidence="6">
    <location>
        <begin position="343"/>
        <end position="364"/>
    </location>
</feature>
<dbReference type="Pfam" id="PF04932">
    <property type="entry name" value="Wzy_C"/>
    <property type="match status" value="1"/>
</dbReference>
<keyword evidence="4 6" id="KW-0472">Membrane</keyword>
<feature type="transmembrane region" description="Helical" evidence="6">
    <location>
        <begin position="54"/>
        <end position="73"/>
    </location>
</feature>
<feature type="transmembrane region" description="Helical" evidence="6">
    <location>
        <begin position="303"/>
        <end position="322"/>
    </location>
</feature>
<feature type="coiled-coil region" evidence="5">
    <location>
        <begin position="780"/>
        <end position="807"/>
    </location>
</feature>
<organism evidence="8 9">
    <name type="scientific">Paenibacillus solisilvae</name>
    <dbReference type="NCBI Taxonomy" id="2486751"/>
    <lineage>
        <taxon>Bacteria</taxon>
        <taxon>Bacillati</taxon>
        <taxon>Bacillota</taxon>
        <taxon>Bacilli</taxon>
        <taxon>Bacillales</taxon>
        <taxon>Paenibacillaceae</taxon>
        <taxon>Paenibacillus</taxon>
    </lineage>
</organism>
<feature type="transmembrane region" description="Helical" evidence="6">
    <location>
        <begin position="446"/>
        <end position="465"/>
    </location>
</feature>
<dbReference type="InterPro" id="IPR007016">
    <property type="entry name" value="O-antigen_ligase-rel_domated"/>
</dbReference>
<keyword evidence="5" id="KW-0175">Coiled coil</keyword>
<feature type="transmembrane region" description="Helical" evidence="6">
    <location>
        <begin position="534"/>
        <end position="554"/>
    </location>
</feature>
<dbReference type="RefSeq" id="WP_379188348.1">
    <property type="nucleotide sequence ID" value="NZ_JBHSOW010000041.1"/>
</dbReference>
<evidence type="ECO:0000256" key="3">
    <source>
        <dbReference type="ARBA" id="ARBA00022989"/>
    </source>
</evidence>
<gene>
    <name evidence="8" type="ORF">ACFPYJ_11860</name>
</gene>
<reference evidence="9" key="1">
    <citation type="journal article" date="2019" name="Int. J. Syst. Evol. Microbiol.">
        <title>The Global Catalogue of Microorganisms (GCM) 10K type strain sequencing project: providing services to taxonomists for standard genome sequencing and annotation.</title>
        <authorList>
            <consortium name="The Broad Institute Genomics Platform"/>
            <consortium name="The Broad Institute Genome Sequencing Center for Infectious Disease"/>
            <person name="Wu L."/>
            <person name="Ma J."/>
        </authorList>
    </citation>
    <scope>NUCLEOTIDE SEQUENCE [LARGE SCALE GENOMIC DNA]</scope>
    <source>
        <strain evidence="9">CGMCC 1.3240</strain>
    </source>
</reference>
<feature type="transmembrane region" description="Helical" evidence="6">
    <location>
        <begin position="501"/>
        <end position="522"/>
    </location>
</feature>
<feature type="transmembrane region" description="Helical" evidence="6">
    <location>
        <begin position="477"/>
        <end position="495"/>
    </location>
</feature>
<evidence type="ECO:0000313" key="9">
    <source>
        <dbReference type="Proteomes" id="UP001596047"/>
    </source>
</evidence>
<feature type="transmembrane region" description="Helical" evidence="6">
    <location>
        <begin position="231"/>
        <end position="248"/>
    </location>
</feature>